<evidence type="ECO:0000256" key="1">
    <source>
        <dbReference type="ARBA" id="ARBA00004561"/>
    </source>
</evidence>
<dbReference type="GO" id="GO:0043709">
    <property type="term" value="P:cell adhesion involved in single-species biofilm formation"/>
    <property type="evidence" value="ECO:0007669"/>
    <property type="project" value="TreeGrafter"/>
</dbReference>
<accession>A0A9N8H2S2</accession>
<dbReference type="Proteomes" id="UP000834611">
    <property type="component" value="Unassembled WGS sequence"/>
</dbReference>
<evidence type="ECO:0000256" key="2">
    <source>
        <dbReference type="ARBA" id="ARBA00006671"/>
    </source>
</evidence>
<dbReference type="InterPro" id="IPR008966">
    <property type="entry name" value="Adhesion_dom_sf"/>
</dbReference>
<sequence>MRHLYFFWIFIMNKIIGFLIIFLLLPRVVFSEQIKININANVMERSCTVSNDTASLLVGLNPNDLNGKQVGIPFTETPFSIVLENCPKNINSAHIIFTGVNDTIMTNLLKNLDETDAGASNIAIGIYDNNKKIIDISNNKTTLKIDHNLVNNIFNFYSSYIKTGNTSSAGKVLCIANFELSYD</sequence>
<comment type="similarity">
    <text evidence="2">Belongs to the fimbrial protein family.</text>
</comment>
<evidence type="ECO:0000256" key="3">
    <source>
        <dbReference type="ARBA" id="ARBA00022729"/>
    </source>
</evidence>
<keyword evidence="4" id="KW-0281">Fimbrium</keyword>
<reference evidence="6" key="1">
    <citation type="submission" date="2020-05" db="EMBL/GenBank/DDBJ databases">
        <authorList>
            <person name="Delgado-Blas J."/>
        </authorList>
    </citation>
    <scope>NUCLEOTIDE SEQUENCE</scope>
    <source>
        <strain evidence="6">BB1453</strain>
    </source>
</reference>
<evidence type="ECO:0000313" key="7">
    <source>
        <dbReference type="Proteomes" id="UP000834611"/>
    </source>
</evidence>
<gene>
    <name evidence="6" type="primary">fimF_4</name>
    <name evidence="6" type="ORF">GHA_03701</name>
</gene>
<evidence type="ECO:0000256" key="4">
    <source>
        <dbReference type="ARBA" id="ARBA00023263"/>
    </source>
</evidence>
<dbReference type="InterPro" id="IPR000259">
    <property type="entry name" value="Adhesion_dom_fimbrial"/>
</dbReference>
<evidence type="ECO:0000313" key="6">
    <source>
        <dbReference type="EMBL" id="CAB5712190.1"/>
    </source>
</evidence>
<dbReference type="PANTHER" id="PTHR33420:SF3">
    <property type="entry name" value="FIMBRIAL SUBUNIT ELFA"/>
    <property type="match status" value="1"/>
</dbReference>
<dbReference type="AlphaFoldDB" id="A0A9N8H2S2"/>
<proteinExistence type="inferred from homology"/>
<name>A0A9N8H2S2_PRORE</name>
<dbReference type="Pfam" id="PF00419">
    <property type="entry name" value="Fimbrial"/>
    <property type="match status" value="1"/>
</dbReference>
<dbReference type="InterPro" id="IPR036937">
    <property type="entry name" value="Adhesion_dom_fimbrial_sf"/>
</dbReference>
<evidence type="ECO:0000259" key="5">
    <source>
        <dbReference type="Pfam" id="PF00419"/>
    </source>
</evidence>
<dbReference type="EMBL" id="CAHPSF010000013">
    <property type="protein sequence ID" value="CAB5712190.1"/>
    <property type="molecule type" value="Genomic_DNA"/>
</dbReference>
<comment type="caution">
    <text evidence="6">The sequence shown here is derived from an EMBL/GenBank/DDBJ whole genome shotgun (WGS) entry which is preliminary data.</text>
</comment>
<protein>
    <submittedName>
        <fullName evidence="6">Fimbrial-like adhesin protein SfmF</fullName>
    </submittedName>
</protein>
<dbReference type="GO" id="GO:0009289">
    <property type="term" value="C:pilus"/>
    <property type="evidence" value="ECO:0007669"/>
    <property type="project" value="UniProtKB-SubCell"/>
</dbReference>
<comment type="subcellular location">
    <subcellularLocation>
        <location evidence="1">Fimbrium</location>
    </subcellularLocation>
</comment>
<dbReference type="PANTHER" id="PTHR33420">
    <property type="entry name" value="FIMBRIAL SUBUNIT ELFA-RELATED"/>
    <property type="match status" value="1"/>
</dbReference>
<organism evidence="6 7">
    <name type="scientific">Providencia rettgeri</name>
    <dbReference type="NCBI Taxonomy" id="587"/>
    <lineage>
        <taxon>Bacteria</taxon>
        <taxon>Pseudomonadati</taxon>
        <taxon>Pseudomonadota</taxon>
        <taxon>Gammaproteobacteria</taxon>
        <taxon>Enterobacterales</taxon>
        <taxon>Morganellaceae</taxon>
        <taxon>Providencia</taxon>
    </lineage>
</organism>
<dbReference type="Gene3D" id="2.60.40.1090">
    <property type="entry name" value="Fimbrial-type adhesion domain"/>
    <property type="match status" value="1"/>
</dbReference>
<feature type="domain" description="Fimbrial-type adhesion" evidence="5">
    <location>
        <begin position="36"/>
        <end position="183"/>
    </location>
</feature>
<dbReference type="InterPro" id="IPR050263">
    <property type="entry name" value="Bact_Fimbrial_Adh_Pro"/>
</dbReference>
<keyword evidence="3" id="KW-0732">Signal</keyword>
<dbReference type="SUPFAM" id="SSF49401">
    <property type="entry name" value="Bacterial adhesins"/>
    <property type="match status" value="1"/>
</dbReference>